<reference evidence="4 5" key="1">
    <citation type="submission" date="2009-12" db="EMBL/GenBank/DDBJ databases">
        <title>The Genome Sequence of Anolis carolinensis (Green Anole Lizard).</title>
        <authorList>
            <consortium name="The Genome Sequencing Platform"/>
            <person name="Di Palma F."/>
            <person name="Alfoldi J."/>
            <person name="Heiman D."/>
            <person name="Young S."/>
            <person name="Grabherr M."/>
            <person name="Johnson J."/>
            <person name="Lander E.S."/>
            <person name="Lindblad-Toh K."/>
        </authorList>
    </citation>
    <scope>NUCLEOTIDE SEQUENCE [LARGE SCALE GENOMIC DNA]</scope>
    <source>
        <strain evidence="4 5">JBL SC #1</strain>
    </source>
</reference>
<protein>
    <recommendedName>
        <fullName evidence="6">39S ribosomal protein L33, mitochondrial</fullName>
    </recommendedName>
</protein>
<dbReference type="Gene3D" id="2.20.28.120">
    <property type="entry name" value="Ribosomal protein L33"/>
    <property type="match status" value="1"/>
</dbReference>
<accession>A0A803T710</accession>
<evidence type="ECO:0000313" key="4">
    <source>
        <dbReference type="Ensembl" id="ENSACAP00000031000.1"/>
    </source>
</evidence>
<reference evidence="4" key="2">
    <citation type="submission" date="2025-08" db="UniProtKB">
        <authorList>
            <consortium name="Ensembl"/>
        </authorList>
    </citation>
    <scope>IDENTIFICATION</scope>
</reference>
<keyword evidence="3" id="KW-0687">Ribonucleoprotein</keyword>
<keyword evidence="2" id="KW-0689">Ribosomal protein</keyword>
<dbReference type="InterPro" id="IPR052008">
    <property type="entry name" value="Mitoribosomal_protein_bL33"/>
</dbReference>
<proteinExistence type="inferred from homology"/>
<evidence type="ECO:0008006" key="6">
    <source>
        <dbReference type="Google" id="ProtNLM"/>
    </source>
</evidence>
<evidence type="ECO:0000313" key="5">
    <source>
        <dbReference type="Proteomes" id="UP000001646"/>
    </source>
</evidence>
<dbReference type="Proteomes" id="UP000001646">
    <property type="component" value="Chromosome 2"/>
</dbReference>
<dbReference type="PANTHER" id="PTHR47037:SF1">
    <property type="entry name" value="LARGE RIBOSOMAL SUBUNIT PROTEIN BL33M"/>
    <property type="match status" value="1"/>
</dbReference>
<evidence type="ECO:0000256" key="3">
    <source>
        <dbReference type="ARBA" id="ARBA00023274"/>
    </source>
</evidence>
<dbReference type="InterPro" id="IPR038584">
    <property type="entry name" value="Ribosomal_bL33_sf"/>
</dbReference>
<evidence type="ECO:0000256" key="1">
    <source>
        <dbReference type="ARBA" id="ARBA00007596"/>
    </source>
</evidence>
<dbReference type="GO" id="GO:1990904">
    <property type="term" value="C:ribonucleoprotein complex"/>
    <property type="evidence" value="ECO:0007669"/>
    <property type="project" value="UniProtKB-KW"/>
</dbReference>
<evidence type="ECO:0000256" key="2">
    <source>
        <dbReference type="ARBA" id="ARBA00022980"/>
    </source>
</evidence>
<organism evidence="4 5">
    <name type="scientific">Anolis carolinensis</name>
    <name type="common">Green anole</name>
    <name type="synonym">American chameleon</name>
    <dbReference type="NCBI Taxonomy" id="28377"/>
    <lineage>
        <taxon>Eukaryota</taxon>
        <taxon>Metazoa</taxon>
        <taxon>Chordata</taxon>
        <taxon>Craniata</taxon>
        <taxon>Vertebrata</taxon>
        <taxon>Euteleostomi</taxon>
        <taxon>Lepidosauria</taxon>
        <taxon>Squamata</taxon>
        <taxon>Bifurcata</taxon>
        <taxon>Unidentata</taxon>
        <taxon>Episquamata</taxon>
        <taxon>Toxicofera</taxon>
        <taxon>Iguania</taxon>
        <taxon>Dactyloidae</taxon>
        <taxon>Anolis</taxon>
    </lineage>
</organism>
<sequence>EALNSIFESRYILVRMLSEAGTGYAFNIKRARLDEKRVMLRYDPFGKKLTTVREELLSVGSQLKCSS</sequence>
<reference evidence="4" key="3">
    <citation type="submission" date="2025-09" db="UniProtKB">
        <authorList>
            <consortium name="Ensembl"/>
        </authorList>
    </citation>
    <scope>IDENTIFICATION</scope>
</reference>
<dbReference type="GeneTree" id="ENSGT01030000235232"/>
<dbReference type="GO" id="GO:0005840">
    <property type="term" value="C:ribosome"/>
    <property type="evidence" value="ECO:0007669"/>
    <property type="project" value="UniProtKB-KW"/>
</dbReference>
<comment type="similarity">
    <text evidence="1">Belongs to the bacterial ribosomal protein bL33 family.</text>
</comment>
<dbReference type="PANTHER" id="PTHR47037">
    <property type="entry name" value="39S RIBOSOMAL PROTEIN L33, MITOCHONDRIAL"/>
    <property type="match status" value="1"/>
</dbReference>
<keyword evidence="5" id="KW-1185">Reference proteome</keyword>
<dbReference type="Ensembl" id="ENSACAT00000053051.1">
    <property type="protein sequence ID" value="ENSACAP00000031000.1"/>
    <property type="gene ID" value="ENSACAG00000037255.1"/>
</dbReference>
<name>A0A803T710_ANOCA</name>
<dbReference type="AlphaFoldDB" id="A0A803T710"/>
<dbReference type="InParanoid" id="A0A803T710"/>